<proteinExistence type="predicted"/>
<comment type="caution">
    <text evidence="2">The sequence shown here is derived from an EMBL/GenBank/DDBJ whole genome shotgun (WGS) entry which is preliminary data.</text>
</comment>
<name>A0A9D4LNP4_DREPO</name>
<gene>
    <name evidence="2" type="ORF">DPMN_024846</name>
</gene>
<evidence type="ECO:0000313" key="3">
    <source>
        <dbReference type="Proteomes" id="UP000828390"/>
    </source>
</evidence>
<evidence type="ECO:0000313" key="2">
    <source>
        <dbReference type="EMBL" id="KAH3861893.1"/>
    </source>
</evidence>
<dbReference type="EMBL" id="JAIWYP010000002">
    <property type="protein sequence ID" value="KAH3861893.1"/>
    <property type="molecule type" value="Genomic_DNA"/>
</dbReference>
<accession>A0A9D4LNP4</accession>
<protein>
    <submittedName>
        <fullName evidence="2">Uncharacterized protein</fullName>
    </submittedName>
</protein>
<reference evidence="2" key="2">
    <citation type="submission" date="2020-11" db="EMBL/GenBank/DDBJ databases">
        <authorList>
            <person name="McCartney M.A."/>
            <person name="Auch B."/>
            <person name="Kono T."/>
            <person name="Mallez S."/>
            <person name="Becker A."/>
            <person name="Gohl D.M."/>
            <person name="Silverstein K.A.T."/>
            <person name="Koren S."/>
            <person name="Bechman K.B."/>
            <person name="Herman A."/>
            <person name="Abrahante J.E."/>
            <person name="Garbe J."/>
        </authorList>
    </citation>
    <scope>NUCLEOTIDE SEQUENCE</scope>
    <source>
        <strain evidence="2">Duluth1</strain>
        <tissue evidence="2">Whole animal</tissue>
    </source>
</reference>
<reference evidence="2" key="1">
    <citation type="journal article" date="2019" name="bioRxiv">
        <title>The Genome of the Zebra Mussel, Dreissena polymorpha: A Resource for Invasive Species Research.</title>
        <authorList>
            <person name="McCartney M.A."/>
            <person name="Auch B."/>
            <person name="Kono T."/>
            <person name="Mallez S."/>
            <person name="Zhang Y."/>
            <person name="Obille A."/>
            <person name="Becker A."/>
            <person name="Abrahante J.E."/>
            <person name="Garbe J."/>
            <person name="Badalamenti J.P."/>
            <person name="Herman A."/>
            <person name="Mangelson H."/>
            <person name="Liachko I."/>
            <person name="Sullivan S."/>
            <person name="Sone E.D."/>
            <person name="Koren S."/>
            <person name="Silverstein K.A.T."/>
            <person name="Beckman K.B."/>
            <person name="Gohl D.M."/>
        </authorList>
    </citation>
    <scope>NUCLEOTIDE SEQUENCE</scope>
    <source>
        <strain evidence="2">Duluth1</strain>
        <tissue evidence="2">Whole animal</tissue>
    </source>
</reference>
<sequence length="104" mass="11812">MALKELLKIRQSAKREKMAKAKYLKNLTRMSNEIIRSKNLPKSSKCANKSGKKNSKKPQKIEVKCMGCHMTWEEEQLLQTGSIWIQCDQVIAGCTRNVAVTTLS</sequence>
<dbReference type="Proteomes" id="UP000828390">
    <property type="component" value="Unassembled WGS sequence"/>
</dbReference>
<organism evidence="2 3">
    <name type="scientific">Dreissena polymorpha</name>
    <name type="common">Zebra mussel</name>
    <name type="synonym">Mytilus polymorpha</name>
    <dbReference type="NCBI Taxonomy" id="45954"/>
    <lineage>
        <taxon>Eukaryota</taxon>
        <taxon>Metazoa</taxon>
        <taxon>Spiralia</taxon>
        <taxon>Lophotrochozoa</taxon>
        <taxon>Mollusca</taxon>
        <taxon>Bivalvia</taxon>
        <taxon>Autobranchia</taxon>
        <taxon>Heteroconchia</taxon>
        <taxon>Euheterodonta</taxon>
        <taxon>Imparidentia</taxon>
        <taxon>Neoheterodontei</taxon>
        <taxon>Myida</taxon>
        <taxon>Dreissenoidea</taxon>
        <taxon>Dreissenidae</taxon>
        <taxon>Dreissena</taxon>
    </lineage>
</organism>
<feature type="region of interest" description="Disordered" evidence="1">
    <location>
        <begin position="36"/>
        <end position="59"/>
    </location>
</feature>
<keyword evidence="3" id="KW-1185">Reference proteome</keyword>
<dbReference type="AlphaFoldDB" id="A0A9D4LNP4"/>
<evidence type="ECO:0000256" key="1">
    <source>
        <dbReference type="SAM" id="MobiDB-lite"/>
    </source>
</evidence>